<comment type="function">
    <text evidence="10">DEAD-box RNA helicase involved in various cellular processes at low temperature, including ribosome biogenesis, mRNA degradation and translation initiation.</text>
</comment>
<evidence type="ECO:0000256" key="7">
    <source>
        <dbReference type="ARBA" id="ARBA00022884"/>
    </source>
</evidence>
<evidence type="ECO:0000256" key="12">
    <source>
        <dbReference type="SAM" id="MobiDB-lite"/>
    </source>
</evidence>
<dbReference type="Pfam" id="PF00270">
    <property type="entry name" value="DEAD"/>
    <property type="match status" value="1"/>
</dbReference>
<organism evidence="16 17">
    <name type="scientific">Jejubacter calystegiae</name>
    <dbReference type="NCBI Taxonomy" id="2579935"/>
    <lineage>
        <taxon>Bacteria</taxon>
        <taxon>Pseudomonadati</taxon>
        <taxon>Pseudomonadota</taxon>
        <taxon>Gammaproteobacteria</taxon>
        <taxon>Enterobacterales</taxon>
        <taxon>Enterobacteriaceae</taxon>
        <taxon>Jejubacter</taxon>
    </lineage>
</organism>
<dbReference type="InterPro" id="IPR001650">
    <property type="entry name" value="Helicase_C-like"/>
</dbReference>
<comment type="subcellular location">
    <subcellularLocation>
        <location evidence="1 10">Cytoplasm</location>
    </subcellularLocation>
</comment>
<dbReference type="KEGG" id="izh:FEM41_02650"/>
<dbReference type="InterPro" id="IPR027417">
    <property type="entry name" value="P-loop_NTPase"/>
</dbReference>
<dbReference type="PANTHER" id="PTHR47963">
    <property type="entry name" value="DEAD-BOX ATP-DEPENDENT RNA HELICASE 47, MITOCHONDRIAL"/>
    <property type="match status" value="1"/>
</dbReference>
<keyword evidence="4 10" id="KW-0378">Hydrolase</keyword>
<keyword evidence="7 10" id="KW-0694">RNA-binding</keyword>
<dbReference type="GO" id="GO:0000027">
    <property type="term" value="P:ribosomal large subunit assembly"/>
    <property type="evidence" value="ECO:0007669"/>
    <property type="project" value="UniProtKB-UniRule"/>
</dbReference>
<evidence type="ECO:0000256" key="3">
    <source>
        <dbReference type="ARBA" id="ARBA00022741"/>
    </source>
</evidence>
<comment type="catalytic activity">
    <reaction evidence="9 10">
        <text>ATP + H2O = ADP + phosphate + H(+)</text>
        <dbReference type="Rhea" id="RHEA:13065"/>
        <dbReference type="ChEBI" id="CHEBI:15377"/>
        <dbReference type="ChEBI" id="CHEBI:15378"/>
        <dbReference type="ChEBI" id="CHEBI:30616"/>
        <dbReference type="ChEBI" id="CHEBI:43474"/>
        <dbReference type="ChEBI" id="CHEBI:456216"/>
        <dbReference type="EC" id="3.6.4.13"/>
    </reaction>
</comment>
<evidence type="ECO:0000313" key="17">
    <source>
        <dbReference type="Proteomes" id="UP000302163"/>
    </source>
</evidence>
<keyword evidence="3 10" id="KW-0547">Nucleotide-binding</keyword>
<keyword evidence="5 10" id="KW-0347">Helicase</keyword>
<feature type="compositionally biased region" description="Basic and acidic residues" evidence="12">
    <location>
        <begin position="442"/>
        <end position="469"/>
    </location>
</feature>
<reference evidence="16 17" key="1">
    <citation type="submission" date="2019-05" db="EMBL/GenBank/DDBJ databases">
        <title>Complete genome sequence of Izhakiella calystegiae KSNA2, an endophyte isolated from beach morning glory (Calystegia soldanella).</title>
        <authorList>
            <person name="Jiang L."/>
            <person name="Jeong J.C."/>
            <person name="Kim C.Y."/>
            <person name="Kim D.H."/>
            <person name="Kim S.W."/>
            <person name="Lee j."/>
        </authorList>
    </citation>
    <scope>NUCLEOTIDE SEQUENCE [LARGE SCALE GENOMIC DNA]</scope>
    <source>
        <strain evidence="16 17">KSNA2</strain>
    </source>
</reference>
<dbReference type="InterPro" id="IPR012677">
    <property type="entry name" value="Nucleotide-bd_a/b_plait_sf"/>
</dbReference>
<keyword evidence="2 10" id="KW-0963">Cytoplasm</keyword>
<comment type="similarity">
    <text evidence="10">Belongs to the DEAD box helicase family. DeaD/CsdA subfamily.</text>
</comment>
<feature type="domain" description="Helicase C-terminal" evidence="14">
    <location>
        <begin position="232"/>
        <end position="379"/>
    </location>
</feature>
<dbReference type="GO" id="GO:0005840">
    <property type="term" value="C:ribosome"/>
    <property type="evidence" value="ECO:0007669"/>
    <property type="project" value="TreeGrafter"/>
</dbReference>
<dbReference type="GO" id="GO:0006401">
    <property type="term" value="P:RNA catabolic process"/>
    <property type="evidence" value="ECO:0007669"/>
    <property type="project" value="UniProtKB-UniRule"/>
</dbReference>
<feature type="region of interest" description="Disordered" evidence="12">
    <location>
        <begin position="552"/>
        <end position="618"/>
    </location>
</feature>
<dbReference type="SUPFAM" id="SSF52540">
    <property type="entry name" value="P-loop containing nucleoside triphosphate hydrolases"/>
    <property type="match status" value="1"/>
</dbReference>
<feature type="compositionally biased region" description="Basic and acidic residues" evidence="12">
    <location>
        <begin position="571"/>
        <end position="618"/>
    </location>
</feature>
<dbReference type="Pfam" id="PF25399">
    <property type="entry name" value="DeaD_dimer"/>
    <property type="match status" value="1"/>
</dbReference>
<dbReference type="PROSITE" id="PS51194">
    <property type="entry name" value="HELICASE_CTER"/>
    <property type="match status" value="1"/>
</dbReference>
<evidence type="ECO:0000256" key="5">
    <source>
        <dbReference type="ARBA" id="ARBA00022806"/>
    </source>
</evidence>
<evidence type="ECO:0000256" key="9">
    <source>
        <dbReference type="ARBA" id="ARBA00047984"/>
    </source>
</evidence>
<evidence type="ECO:0000259" key="13">
    <source>
        <dbReference type="PROSITE" id="PS51192"/>
    </source>
</evidence>
<dbReference type="OrthoDB" id="9805696at2"/>
<dbReference type="InterPro" id="IPR034415">
    <property type="entry name" value="CsdA_RRM"/>
</dbReference>
<dbReference type="InterPro" id="IPR005580">
    <property type="entry name" value="DbpA/CsdA_RNA-bd_dom"/>
</dbReference>
<name>A0A4P8YDP2_9ENTR</name>
<proteinExistence type="inferred from homology"/>
<dbReference type="CDD" id="cd00268">
    <property type="entry name" value="DEADc"/>
    <property type="match status" value="1"/>
</dbReference>
<dbReference type="PANTHER" id="PTHR47963:SF8">
    <property type="entry name" value="ATP-DEPENDENT RNA HELICASE DEAD"/>
    <property type="match status" value="1"/>
</dbReference>
<dbReference type="Gene3D" id="3.40.50.300">
    <property type="entry name" value="P-loop containing nucleotide triphosphate hydrolases"/>
    <property type="match status" value="2"/>
</dbReference>
<dbReference type="NCBIfam" id="NF008642">
    <property type="entry name" value="PRK11634.1"/>
    <property type="match status" value="1"/>
</dbReference>
<dbReference type="CDD" id="cd12499">
    <property type="entry name" value="RRM_EcCsdA_like"/>
    <property type="match status" value="1"/>
</dbReference>
<dbReference type="EMBL" id="CP040428">
    <property type="protein sequence ID" value="QCT18621.1"/>
    <property type="molecule type" value="Genomic_DNA"/>
</dbReference>
<evidence type="ECO:0000256" key="10">
    <source>
        <dbReference type="HAMAP-Rule" id="MF_00964"/>
    </source>
</evidence>
<dbReference type="FunFam" id="3.30.70.330:FF:000068">
    <property type="entry name" value="ATP-dependent RNA helicase DeaD"/>
    <property type="match status" value="1"/>
</dbReference>
<dbReference type="GO" id="GO:0005829">
    <property type="term" value="C:cytosol"/>
    <property type="evidence" value="ECO:0007669"/>
    <property type="project" value="TreeGrafter"/>
</dbReference>
<dbReference type="EC" id="3.6.4.13" evidence="10"/>
<dbReference type="GO" id="GO:0016887">
    <property type="term" value="F:ATP hydrolysis activity"/>
    <property type="evidence" value="ECO:0007669"/>
    <property type="project" value="RHEA"/>
</dbReference>
<dbReference type="PROSITE" id="PS51192">
    <property type="entry name" value="HELICASE_ATP_BIND_1"/>
    <property type="match status" value="1"/>
</dbReference>
<dbReference type="PROSITE" id="PS00039">
    <property type="entry name" value="DEAD_ATP_HELICASE"/>
    <property type="match status" value="1"/>
</dbReference>
<evidence type="ECO:0000256" key="8">
    <source>
        <dbReference type="ARBA" id="ARBA00023016"/>
    </source>
</evidence>
<evidence type="ECO:0000256" key="1">
    <source>
        <dbReference type="ARBA" id="ARBA00004496"/>
    </source>
</evidence>
<dbReference type="GO" id="GO:0033592">
    <property type="term" value="F:RNA strand annealing activity"/>
    <property type="evidence" value="ECO:0007669"/>
    <property type="project" value="TreeGrafter"/>
</dbReference>
<feature type="domain" description="DEAD-box RNA helicase Q" evidence="15">
    <location>
        <begin position="6"/>
        <end position="34"/>
    </location>
</feature>
<dbReference type="GO" id="GO:0003724">
    <property type="term" value="F:RNA helicase activity"/>
    <property type="evidence" value="ECO:0007669"/>
    <property type="project" value="UniProtKB-UniRule"/>
</dbReference>
<accession>A0A4P8YDP2</accession>
<evidence type="ECO:0000259" key="15">
    <source>
        <dbReference type="PROSITE" id="PS51195"/>
    </source>
</evidence>
<dbReference type="GO" id="GO:0005524">
    <property type="term" value="F:ATP binding"/>
    <property type="evidence" value="ECO:0007669"/>
    <property type="project" value="UniProtKB-UniRule"/>
</dbReference>
<dbReference type="InterPro" id="IPR050547">
    <property type="entry name" value="DEAD_box_RNA_helicases"/>
</dbReference>
<dbReference type="FunFam" id="3.40.50.300:FF:000108">
    <property type="entry name" value="ATP-dependent RNA helicase RhlE"/>
    <property type="match status" value="1"/>
</dbReference>
<dbReference type="InterPro" id="IPR014001">
    <property type="entry name" value="Helicase_ATP-bd"/>
</dbReference>
<dbReference type="RefSeq" id="WP_138094184.1">
    <property type="nucleotide sequence ID" value="NZ_CP040428.1"/>
</dbReference>
<dbReference type="InterPro" id="IPR000629">
    <property type="entry name" value="RNA-helicase_DEAD-box_CS"/>
</dbReference>
<evidence type="ECO:0000256" key="4">
    <source>
        <dbReference type="ARBA" id="ARBA00022801"/>
    </source>
</evidence>
<evidence type="ECO:0000256" key="6">
    <source>
        <dbReference type="ARBA" id="ARBA00022840"/>
    </source>
</evidence>
<dbReference type="HAMAP" id="MF_00964">
    <property type="entry name" value="DEAD_helicase_DeaD"/>
    <property type="match status" value="1"/>
</dbReference>
<keyword evidence="6 10" id="KW-0067">ATP-binding</keyword>
<dbReference type="InterPro" id="IPR014014">
    <property type="entry name" value="RNA_helicase_DEAD_Q_motif"/>
</dbReference>
<dbReference type="Pfam" id="PF00271">
    <property type="entry name" value="Helicase_C"/>
    <property type="match status" value="1"/>
</dbReference>
<dbReference type="GO" id="GO:0070417">
    <property type="term" value="P:cellular response to cold"/>
    <property type="evidence" value="ECO:0007669"/>
    <property type="project" value="InterPro"/>
</dbReference>
<dbReference type="PROSITE" id="PS51195">
    <property type="entry name" value="Q_MOTIF"/>
    <property type="match status" value="1"/>
</dbReference>
<evidence type="ECO:0000313" key="16">
    <source>
        <dbReference type="EMBL" id="QCT18621.1"/>
    </source>
</evidence>
<dbReference type="InterPro" id="IPR057325">
    <property type="entry name" value="DeaD_dimer"/>
</dbReference>
<dbReference type="Gene3D" id="3.30.70.330">
    <property type="match status" value="1"/>
</dbReference>
<dbReference type="Proteomes" id="UP000302163">
    <property type="component" value="Chromosome"/>
</dbReference>
<dbReference type="Pfam" id="PF03880">
    <property type="entry name" value="DbpA"/>
    <property type="match status" value="1"/>
</dbReference>
<dbReference type="SMART" id="SM00487">
    <property type="entry name" value="DEXDc"/>
    <property type="match status" value="1"/>
</dbReference>
<dbReference type="InterPro" id="IPR028618">
    <property type="entry name" value="DEAD_helicase_DeaD"/>
</dbReference>
<evidence type="ECO:0000256" key="2">
    <source>
        <dbReference type="ARBA" id="ARBA00022490"/>
    </source>
</evidence>
<keyword evidence="8 10" id="KW-0346">Stress response</keyword>
<feature type="short sequence motif" description="Q motif" evidence="11">
    <location>
        <begin position="6"/>
        <end position="34"/>
    </location>
</feature>
<evidence type="ECO:0000259" key="14">
    <source>
        <dbReference type="PROSITE" id="PS51194"/>
    </source>
</evidence>
<dbReference type="FunFam" id="3.40.50.300:FF:000374">
    <property type="entry name" value="ATP-dependent RNA helicase DeaD"/>
    <property type="match status" value="1"/>
</dbReference>
<dbReference type="AlphaFoldDB" id="A0A4P8YDP2"/>
<feature type="region of interest" description="Disordered" evidence="12">
    <location>
        <begin position="436"/>
        <end position="469"/>
    </location>
</feature>
<feature type="domain" description="Helicase ATP-binding" evidence="13">
    <location>
        <begin position="37"/>
        <end position="208"/>
    </location>
</feature>
<sequence>MADIETTFSELGLKAPILEALNDLGYEKPSPIQAACIPHLLEGRDVLGMAQTGSGKTAAFSLPLLNNIDANLRAPQLLVLAPTRELAVQVAEACNDFSKHMRGVQVLALYGGQRYDVQLRALRQGPQIVVGTPGRLLDHLKRGTLDLSNLKGLVLDEADEMLRMGFIEDVETIMAQIPEGHQTALFSATMPEAIRRITKRFMKDPQEVRIQTSINTRPDISQSYWSVWGMRKNEALVRFLEAEDFDAAIIFVRTKNATLEVAEALERNGYNSAALNGDMNQALREQTLERLKDGRLDILIATDVAARGLDVDRISLVVNYDIPMDAESYVHRIGRTGRAGRAGRALLFVENRERRLLRNIERTMKLTIPEVELPNAELLGQRRLAKFAGRVHQQLEASDLDQYRELLSKLQPEDELDMETLAAALLKMAQGERPLILPPDPVVERRPKREFRERDDRRGGERSERPRRERRDVGDMELYRIEVGRDDGVEVRHIVGAIANEGDISSRYIGNIKLFASHSTIELPKGMPGDVLSHFTRTRILNKPMNMQLLGDAQPRGERRGGGGGGGRNFNGERRGGGEGRRFNNERREGGGRFSGERREGGRGRREESGNRRRFGDA</sequence>
<dbReference type="SMART" id="SM00490">
    <property type="entry name" value="HELICc"/>
    <property type="match status" value="1"/>
</dbReference>
<protein>
    <recommendedName>
        <fullName evidence="10">ATP-dependent RNA helicase DeaD</fullName>
        <ecNumber evidence="10">3.6.4.13</ecNumber>
    </recommendedName>
    <alternativeName>
        <fullName evidence="10">Cold-shock DEAD box protein A</fullName>
    </alternativeName>
</protein>
<dbReference type="CDD" id="cd18787">
    <property type="entry name" value="SF2_C_DEAD"/>
    <property type="match status" value="1"/>
</dbReference>
<dbReference type="InterPro" id="IPR044742">
    <property type="entry name" value="DEAD/DEAH_RhlB"/>
</dbReference>
<keyword evidence="17" id="KW-1185">Reference proteome</keyword>
<evidence type="ECO:0000256" key="11">
    <source>
        <dbReference type="PROSITE-ProRule" id="PRU00552"/>
    </source>
</evidence>
<gene>
    <name evidence="10" type="primary">deaD</name>
    <name evidence="10" type="synonym">csdA</name>
    <name evidence="16" type="ORF">FEM41_02650</name>
</gene>
<dbReference type="InterPro" id="IPR011545">
    <property type="entry name" value="DEAD/DEAH_box_helicase_dom"/>
</dbReference>